<comment type="caution">
    <text evidence="2">The sequence shown here is derived from an EMBL/GenBank/DDBJ whole genome shotgun (WGS) entry which is preliminary data.</text>
</comment>
<evidence type="ECO:0000313" key="2">
    <source>
        <dbReference type="EMBL" id="EYC13664.1"/>
    </source>
</evidence>
<gene>
    <name evidence="2" type="primary">Acey_s0043.g851</name>
    <name evidence="2" type="ORF">Y032_0043g851</name>
</gene>
<reference evidence="3" key="1">
    <citation type="journal article" date="2015" name="Nat. Genet.">
        <title>The genome and transcriptome of the zoonotic hookworm Ancylostoma ceylanicum identify infection-specific gene families.</title>
        <authorList>
            <person name="Schwarz E.M."/>
            <person name="Hu Y."/>
            <person name="Antoshechkin I."/>
            <person name="Miller M.M."/>
            <person name="Sternberg P.W."/>
            <person name="Aroian R.V."/>
        </authorList>
    </citation>
    <scope>NUCLEOTIDE SEQUENCE</scope>
    <source>
        <strain evidence="3">HY135</strain>
    </source>
</reference>
<dbReference type="AlphaFoldDB" id="A0A016UEC5"/>
<dbReference type="STRING" id="53326.A0A016UEC5"/>
<accession>A0A016UEC5</accession>
<protein>
    <submittedName>
        <fullName evidence="2">Uncharacterized protein</fullName>
    </submittedName>
</protein>
<keyword evidence="3" id="KW-1185">Reference proteome</keyword>
<name>A0A016UEC5_9BILA</name>
<dbReference type="EMBL" id="JARK01001379">
    <property type="protein sequence ID" value="EYC13664.1"/>
    <property type="molecule type" value="Genomic_DNA"/>
</dbReference>
<evidence type="ECO:0000256" key="1">
    <source>
        <dbReference type="SAM" id="MobiDB-lite"/>
    </source>
</evidence>
<sequence>MENTENTENTTENTESLTGDEPPPMASSVTIRVDDTEDEKEEEKGNGHLTRADGSFRRGTSTRRSRSTPAIDITAIEEAPGISRVRKLRSMDSIMKIFTKGSRRSHGPPPKEHEPGLRSMLYGLHQKLEREEAAMKKRQRKQHSMFPFLVFQS</sequence>
<feature type="region of interest" description="Disordered" evidence="1">
    <location>
        <begin position="98"/>
        <end position="118"/>
    </location>
</feature>
<organism evidence="2 3">
    <name type="scientific">Ancylostoma ceylanicum</name>
    <dbReference type="NCBI Taxonomy" id="53326"/>
    <lineage>
        <taxon>Eukaryota</taxon>
        <taxon>Metazoa</taxon>
        <taxon>Ecdysozoa</taxon>
        <taxon>Nematoda</taxon>
        <taxon>Chromadorea</taxon>
        <taxon>Rhabditida</taxon>
        <taxon>Rhabditina</taxon>
        <taxon>Rhabditomorpha</taxon>
        <taxon>Strongyloidea</taxon>
        <taxon>Ancylostomatidae</taxon>
        <taxon>Ancylostomatinae</taxon>
        <taxon>Ancylostoma</taxon>
    </lineage>
</organism>
<feature type="compositionally biased region" description="Basic and acidic residues" evidence="1">
    <location>
        <begin position="42"/>
        <end position="56"/>
    </location>
</feature>
<dbReference type="OrthoDB" id="5847619at2759"/>
<proteinExistence type="predicted"/>
<evidence type="ECO:0000313" key="3">
    <source>
        <dbReference type="Proteomes" id="UP000024635"/>
    </source>
</evidence>
<feature type="compositionally biased region" description="Low complexity" evidence="1">
    <location>
        <begin position="1"/>
        <end position="15"/>
    </location>
</feature>
<feature type="region of interest" description="Disordered" evidence="1">
    <location>
        <begin position="1"/>
        <end position="70"/>
    </location>
</feature>
<dbReference type="Proteomes" id="UP000024635">
    <property type="component" value="Unassembled WGS sequence"/>
</dbReference>